<evidence type="ECO:0000313" key="1">
    <source>
        <dbReference type="EMBL" id="GCE15301.1"/>
    </source>
</evidence>
<reference evidence="2" key="1">
    <citation type="submission" date="2018-12" db="EMBL/GenBank/DDBJ databases">
        <title>Tengunoibacter tsumagoiensis gen. nov., sp. nov., Dictyobacter kobayashii sp. nov., D. alpinus sp. nov., and D. joshuensis sp. nov. and description of Dictyobacteraceae fam. nov. within the order Ktedonobacterales isolated from Tengu-no-mugimeshi.</title>
        <authorList>
            <person name="Wang C.M."/>
            <person name="Zheng Y."/>
            <person name="Sakai Y."/>
            <person name="Toyoda A."/>
            <person name="Minakuchi Y."/>
            <person name="Abe K."/>
            <person name="Yokota A."/>
            <person name="Yabe S."/>
        </authorList>
    </citation>
    <scope>NUCLEOTIDE SEQUENCE [LARGE SCALE GENOMIC DNA]</scope>
    <source>
        <strain evidence="2">Uno3</strain>
    </source>
</reference>
<accession>A0A402A8L7</accession>
<dbReference type="Proteomes" id="UP000287352">
    <property type="component" value="Unassembled WGS sequence"/>
</dbReference>
<dbReference type="AlphaFoldDB" id="A0A402A8L7"/>
<comment type="caution">
    <text evidence="1">The sequence shown here is derived from an EMBL/GenBank/DDBJ whole genome shotgun (WGS) entry which is preliminary data.</text>
</comment>
<gene>
    <name evidence="1" type="ORF">KTT_51600</name>
</gene>
<protein>
    <submittedName>
        <fullName evidence="1">Uncharacterized protein</fullName>
    </submittedName>
</protein>
<name>A0A402A8L7_9CHLR</name>
<organism evidence="1 2">
    <name type="scientific">Tengunoibacter tsumagoiensis</name>
    <dbReference type="NCBI Taxonomy" id="2014871"/>
    <lineage>
        <taxon>Bacteria</taxon>
        <taxon>Bacillati</taxon>
        <taxon>Chloroflexota</taxon>
        <taxon>Ktedonobacteria</taxon>
        <taxon>Ktedonobacterales</taxon>
        <taxon>Dictyobacteraceae</taxon>
        <taxon>Tengunoibacter</taxon>
    </lineage>
</organism>
<dbReference type="EMBL" id="BIFR01000002">
    <property type="protein sequence ID" value="GCE15301.1"/>
    <property type="molecule type" value="Genomic_DNA"/>
</dbReference>
<proteinExistence type="predicted"/>
<dbReference type="RefSeq" id="WP_126582782.1">
    <property type="nucleotide sequence ID" value="NZ_BIFR01000002.1"/>
</dbReference>
<keyword evidence="2" id="KW-1185">Reference proteome</keyword>
<evidence type="ECO:0000313" key="2">
    <source>
        <dbReference type="Proteomes" id="UP000287352"/>
    </source>
</evidence>
<sequence length="332" mass="37653">MENEAIRLYCGQCEKRWNYHAPATGPFACISPVTGNTTTSKTTTSVEVAPHTQVIQDSGAFSDGPGQRLSFPEALKQQERHAERFGYADRVTARASYDFLIDEMWDENELNGTFVRRKRRWSEGDARDAVEETVQAAAFLSQHRNGLSCLLSAQGVSALQYLDCAQRVLAYFQPEDTFALGGWCITGKMPAQIMPHFRETMYRLIPFLGGQGVKRIHIWGVCYAPALGELLWLCDQWGIALSTDSVGPSIQPVRGIWGYAEWRMKPGMYHQPPVRDSCKTGHFDQCQGCRGLERARHTQATRLWLADFRQTPWYPRQDPQYLNKPRQLTLAV</sequence>
<dbReference type="OrthoDB" id="9824576at2"/>